<evidence type="ECO:0000256" key="1">
    <source>
        <dbReference type="ARBA" id="ARBA00004442"/>
    </source>
</evidence>
<dbReference type="PROSITE" id="PS51779">
    <property type="entry name" value="POTRA"/>
    <property type="match status" value="1"/>
</dbReference>
<evidence type="ECO:0000256" key="4">
    <source>
        <dbReference type="ARBA" id="ARBA00022452"/>
    </source>
</evidence>
<organism evidence="12 13">
    <name type="scientific">Roseateles amylovorans</name>
    <dbReference type="NCBI Taxonomy" id="2978473"/>
    <lineage>
        <taxon>Bacteria</taxon>
        <taxon>Pseudomonadati</taxon>
        <taxon>Pseudomonadota</taxon>
        <taxon>Betaproteobacteria</taxon>
        <taxon>Burkholderiales</taxon>
        <taxon>Sphaerotilaceae</taxon>
        <taxon>Roseateles</taxon>
    </lineage>
</organism>
<dbReference type="Pfam" id="PF08479">
    <property type="entry name" value="POTRA_2"/>
    <property type="match status" value="1"/>
</dbReference>
<dbReference type="InterPro" id="IPR034746">
    <property type="entry name" value="POTRA"/>
</dbReference>
<protein>
    <recommendedName>
        <fullName evidence="11">POTRA domain-containing protein</fullName>
    </recommendedName>
</protein>
<keyword evidence="10" id="KW-0732">Signal</keyword>
<dbReference type="PANTHER" id="PTHR34597">
    <property type="entry name" value="SLR1661 PROTEIN"/>
    <property type="match status" value="1"/>
</dbReference>
<accession>A0ABY6B618</accession>
<dbReference type="Pfam" id="PF03865">
    <property type="entry name" value="ShlB"/>
    <property type="match status" value="1"/>
</dbReference>
<feature type="region of interest" description="Disordered" evidence="9">
    <location>
        <begin position="26"/>
        <end position="62"/>
    </location>
</feature>
<keyword evidence="6" id="KW-0653">Protein transport</keyword>
<feature type="chain" id="PRO_5045779322" description="POTRA domain-containing protein" evidence="10">
    <location>
        <begin position="18"/>
        <end position="553"/>
    </location>
</feature>
<sequence length="553" mass="58325">MLALGMGALLISGSALAQAVRPPDAGLLKREETPPMSTRLPADPVRMAPRSDDAKGGEPAAAERRVTLRSVRIEGLTVLDEQELLALLGPVDGQQFTLTTMRGLAAEVQQRVQLAGRPFARAYLPPQDLSGGELRIAVVEGRYGAVNVQAHELSPDSAASAQSWLEPLKPGQPIGEELTRQIQLLSELPGIDVAATMAPGRGTGEGDLSVDITPRRRFGGDIRLDNHGSRYAGSQRLTATVYGNGLATLGDRGVLSLGANDGKGWQGAAAYSLPLGTSGVRAGLSGSRSHYELGKEFVSLGAEGRVDAVALQLTAPLVVTAGQRVDFQTGVQRQQITNLQRAVGASDQRQVRSLSGALQASSLLSTGGAVWGRLSAEVGQVRLQAAQRELDSRSARTNGGYLLVAGDAALLKPFGRWSVFLRGAGQTSDRNLDPSKKFVLGGADGVRAWPAAEAAGDDGVLGQAELRYRLGAAEPFAFVDAGGVRINHNRWDVSKNTRTIAGTGVGLRWTEGRWTMQGTVGWRTGALRDRPVSDPSAGNPQLWVSVNYTPGSF</sequence>
<evidence type="ECO:0000256" key="7">
    <source>
        <dbReference type="ARBA" id="ARBA00023136"/>
    </source>
</evidence>
<name>A0ABY6B618_9BURK</name>
<dbReference type="Proteomes" id="UP001064933">
    <property type="component" value="Chromosome"/>
</dbReference>
<dbReference type="RefSeq" id="WP_261759783.1">
    <property type="nucleotide sequence ID" value="NZ_CP104562.2"/>
</dbReference>
<evidence type="ECO:0000256" key="6">
    <source>
        <dbReference type="ARBA" id="ARBA00022927"/>
    </source>
</evidence>
<keyword evidence="4" id="KW-1134">Transmembrane beta strand</keyword>
<evidence type="ECO:0000256" key="2">
    <source>
        <dbReference type="ARBA" id="ARBA00009055"/>
    </source>
</evidence>
<feature type="signal peptide" evidence="10">
    <location>
        <begin position="1"/>
        <end position="17"/>
    </location>
</feature>
<dbReference type="EMBL" id="CP104562">
    <property type="protein sequence ID" value="UXH79965.1"/>
    <property type="molecule type" value="Genomic_DNA"/>
</dbReference>
<evidence type="ECO:0000256" key="10">
    <source>
        <dbReference type="SAM" id="SignalP"/>
    </source>
</evidence>
<keyword evidence="5" id="KW-0812">Transmembrane</keyword>
<feature type="domain" description="POTRA" evidence="11">
    <location>
        <begin position="66"/>
        <end position="141"/>
    </location>
</feature>
<dbReference type="Gene3D" id="3.10.20.310">
    <property type="entry name" value="membrane protein fhac"/>
    <property type="match status" value="1"/>
</dbReference>
<evidence type="ECO:0000313" key="13">
    <source>
        <dbReference type="Proteomes" id="UP001064933"/>
    </source>
</evidence>
<gene>
    <name evidence="12" type="ORF">N4261_08830</name>
</gene>
<evidence type="ECO:0000256" key="8">
    <source>
        <dbReference type="ARBA" id="ARBA00023237"/>
    </source>
</evidence>
<keyword evidence="7" id="KW-0472">Membrane</keyword>
<dbReference type="Gene3D" id="2.40.160.50">
    <property type="entry name" value="membrane protein fhac: a member of the omp85/tpsb transporter family"/>
    <property type="match status" value="1"/>
</dbReference>
<comment type="similarity">
    <text evidence="2">Belongs to the TPS (TC 1.B.20) family.</text>
</comment>
<feature type="compositionally biased region" description="Basic and acidic residues" evidence="9">
    <location>
        <begin position="49"/>
        <end position="62"/>
    </location>
</feature>
<evidence type="ECO:0000256" key="5">
    <source>
        <dbReference type="ARBA" id="ARBA00022692"/>
    </source>
</evidence>
<reference evidence="12" key="1">
    <citation type="submission" date="2022-10" db="EMBL/GenBank/DDBJ databases">
        <title>Characterization and whole genome sequencing of a new Roseateles species, isolated from fresh water.</title>
        <authorList>
            <person name="Guliayeva D.Y."/>
            <person name="Akhremchuk A.E."/>
            <person name="Sikolenko M.A."/>
            <person name="Valentovich L.N."/>
            <person name="Sidarenka A.V."/>
        </authorList>
    </citation>
    <scope>NUCLEOTIDE SEQUENCE</scope>
    <source>
        <strain evidence="12">BIM B-1768</strain>
    </source>
</reference>
<evidence type="ECO:0000256" key="3">
    <source>
        <dbReference type="ARBA" id="ARBA00022448"/>
    </source>
</evidence>
<comment type="subcellular location">
    <subcellularLocation>
        <location evidence="1">Cell outer membrane</location>
    </subcellularLocation>
</comment>
<keyword evidence="3" id="KW-0813">Transport</keyword>
<dbReference type="InterPro" id="IPR013686">
    <property type="entry name" value="Polypept-transport_assoc_ShlB"/>
</dbReference>
<dbReference type="InterPro" id="IPR051544">
    <property type="entry name" value="TPS_OM_transporter"/>
</dbReference>
<evidence type="ECO:0000256" key="9">
    <source>
        <dbReference type="SAM" id="MobiDB-lite"/>
    </source>
</evidence>
<keyword evidence="8" id="KW-0998">Cell outer membrane</keyword>
<keyword evidence="13" id="KW-1185">Reference proteome</keyword>
<proteinExistence type="inferred from homology"/>
<dbReference type="InterPro" id="IPR005565">
    <property type="entry name" value="Hemolysn_activator_HlyB_C"/>
</dbReference>
<dbReference type="PANTHER" id="PTHR34597:SF1">
    <property type="entry name" value="HEME_HEMOPEXIN TRANSPORTER PROTEIN HUXB"/>
    <property type="match status" value="1"/>
</dbReference>
<evidence type="ECO:0000313" key="12">
    <source>
        <dbReference type="EMBL" id="UXH79965.1"/>
    </source>
</evidence>
<evidence type="ECO:0000259" key="11">
    <source>
        <dbReference type="PROSITE" id="PS51779"/>
    </source>
</evidence>